<dbReference type="InterPro" id="IPR000504">
    <property type="entry name" value="RRM_dom"/>
</dbReference>
<dbReference type="InterPro" id="IPR036955">
    <property type="entry name" value="AP2/ERF_dom_sf"/>
</dbReference>
<sequence length="543" mass="62600">MATYLENMKTTITTNTNTIKSSSTQPKKSSITRKFVGVRQRPSGRWVAEIKDSSQRVRLWLGTYDTAEEAAHAYDEAARALRGENARTNFASTAPNSDMDQLNSSHDTKHGLSFSSIKAKLSKNLQSIMARNSENKSSKSITRVSDHFTFARIFHFKNNYDQQYQNHHRHVDMNKVVQPSIRVLPQDVTDNNNNNNNNNDSSWENSSSVSDCSSEWAAFRQLGLDSDNYGSDGSDQYFVGSDPLMAGWISSPDIMSSSTTEGSSRSKRLLLLFIILPKIDKQRLHFQGGKVHNMRAIFCGNLEFDARQSDVERLFRRYGKVDRVDMKSGFAFVYMEDERDADDAIRRLDRIEFGKKGRRLRVEWTKDRGSRRPEISRKPAANTRPSKTLFVINFDPVHTQTRDIEKYFEPYGRISNVRIRKNFAFVQYESVDDASRALEATNMSKFMDRVISVEFAIRDDDDRRNDRSPDRRGRDMSPDRRGYDRRRSPSPYRRDRGSPDYGRGAPLNSRPQTRRSPEYGRAESPVNERYHSRSPPPRERSRS</sequence>
<dbReference type="InterPro" id="IPR050913">
    <property type="entry name" value="AP2/ERF_ERF"/>
</dbReference>
<dbReference type="Gene3D" id="3.30.70.330">
    <property type="match status" value="2"/>
</dbReference>
<dbReference type="GO" id="GO:0003677">
    <property type="term" value="F:DNA binding"/>
    <property type="evidence" value="ECO:0007669"/>
    <property type="project" value="UniProtKB-KW"/>
</dbReference>
<feature type="region of interest" description="Disordered" evidence="8">
    <location>
        <begin position="186"/>
        <end position="207"/>
    </location>
</feature>
<proteinExistence type="inferred from homology"/>
<feature type="domain" description="RRM" evidence="9">
    <location>
        <begin position="295"/>
        <end position="367"/>
    </location>
</feature>
<dbReference type="SMART" id="SM00380">
    <property type="entry name" value="AP2"/>
    <property type="match status" value="1"/>
</dbReference>
<dbReference type="GO" id="GO:0003700">
    <property type="term" value="F:DNA-binding transcription factor activity"/>
    <property type="evidence" value="ECO:0007669"/>
    <property type="project" value="InterPro"/>
</dbReference>
<keyword evidence="5" id="KW-0539">Nucleus</keyword>
<dbReference type="SUPFAM" id="SSF54928">
    <property type="entry name" value="RNA-binding domain, RBD"/>
    <property type="match status" value="1"/>
</dbReference>
<dbReference type="AlphaFoldDB" id="A0AAF0PUL1"/>
<feature type="region of interest" description="Disordered" evidence="8">
    <location>
        <begin position="461"/>
        <end position="543"/>
    </location>
</feature>
<dbReference type="Pfam" id="PF00847">
    <property type="entry name" value="AP2"/>
    <property type="match status" value="1"/>
</dbReference>
<dbReference type="Gene3D" id="3.30.730.10">
    <property type="entry name" value="AP2/ERF domain"/>
    <property type="match status" value="1"/>
</dbReference>
<dbReference type="EMBL" id="CP133612">
    <property type="protein sequence ID" value="WMV11338.1"/>
    <property type="molecule type" value="Genomic_DNA"/>
</dbReference>
<evidence type="ECO:0000256" key="6">
    <source>
        <dbReference type="ARBA" id="ARBA00024343"/>
    </source>
</evidence>
<dbReference type="InterPro" id="IPR012677">
    <property type="entry name" value="Nucleotide-bd_a/b_plait_sf"/>
</dbReference>
<evidence type="ECO:0000256" key="7">
    <source>
        <dbReference type="PROSITE-ProRule" id="PRU00176"/>
    </source>
</evidence>
<evidence type="ECO:0000256" key="4">
    <source>
        <dbReference type="ARBA" id="ARBA00023163"/>
    </source>
</evidence>
<feature type="compositionally biased region" description="Basic and acidic residues" evidence="8">
    <location>
        <begin position="515"/>
        <end position="543"/>
    </location>
</feature>
<evidence type="ECO:0000256" key="5">
    <source>
        <dbReference type="ARBA" id="ARBA00023242"/>
    </source>
</evidence>
<keyword evidence="12" id="KW-1185">Reference proteome</keyword>
<dbReference type="InterPro" id="IPR035979">
    <property type="entry name" value="RBD_domain_sf"/>
</dbReference>
<keyword evidence="2" id="KW-0805">Transcription regulation</keyword>
<dbReference type="PROSITE" id="PS50102">
    <property type="entry name" value="RRM"/>
    <property type="match status" value="2"/>
</dbReference>
<keyword evidence="7" id="KW-0694">RNA-binding</keyword>
<dbReference type="PROSITE" id="PS51032">
    <property type="entry name" value="AP2_ERF"/>
    <property type="match status" value="1"/>
</dbReference>
<feature type="domain" description="AP2/ERF" evidence="10">
    <location>
        <begin position="34"/>
        <end position="91"/>
    </location>
</feature>
<evidence type="ECO:0000313" key="11">
    <source>
        <dbReference type="EMBL" id="WMV11338.1"/>
    </source>
</evidence>
<evidence type="ECO:0000256" key="8">
    <source>
        <dbReference type="SAM" id="MobiDB-lite"/>
    </source>
</evidence>
<keyword evidence="3" id="KW-0238">DNA-binding</keyword>
<reference evidence="11" key="1">
    <citation type="submission" date="2023-08" db="EMBL/GenBank/DDBJ databases">
        <title>A de novo genome assembly of Solanum verrucosum Schlechtendal, a Mexican diploid species geographically isolated from the other diploid A-genome species in potato relatives.</title>
        <authorList>
            <person name="Hosaka K."/>
        </authorList>
    </citation>
    <scope>NUCLEOTIDE SEQUENCE</scope>
    <source>
        <tissue evidence="11">Young leaves</tissue>
    </source>
</reference>
<feature type="compositionally biased region" description="Low complexity" evidence="8">
    <location>
        <begin position="190"/>
        <end position="207"/>
    </location>
</feature>
<dbReference type="SMART" id="SM00360">
    <property type="entry name" value="RRM"/>
    <property type="match status" value="2"/>
</dbReference>
<gene>
    <name evidence="11" type="ORF">MTR67_004723</name>
</gene>
<comment type="subcellular location">
    <subcellularLocation>
        <location evidence="1">Nucleus</location>
    </subcellularLocation>
</comment>
<dbReference type="FunFam" id="3.30.730.10:FF:000005">
    <property type="entry name" value="ethylene-responsive transcription factor RAP2-11"/>
    <property type="match status" value="1"/>
</dbReference>
<organism evidence="11 12">
    <name type="scientific">Solanum verrucosum</name>
    <dbReference type="NCBI Taxonomy" id="315347"/>
    <lineage>
        <taxon>Eukaryota</taxon>
        <taxon>Viridiplantae</taxon>
        <taxon>Streptophyta</taxon>
        <taxon>Embryophyta</taxon>
        <taxon>Tracheophyta</taxon>
        <taxon>Spermatophyta</taxon>
        <taxon>Magnoliopsida</taxon>
        <taxon>eudicotyledons</taxon>
        <taxon>Gunneridae</taxon>
        <taxon>Pentapetalae</taxon>
        <taxon>asterids</taxon>
        <taxon>lamiids</taxon>
        <taxon>Solanales</taxon>
        <taxon>Solanaceae</taxon>
        <taxon>Solanoideae</taxon>
        <taxon>Solaneae</taxon>
        <taxon>Solanum</taxon>
    </lineage>
</organism>
<evidence type="ECO:0000259" key="10">
    <source>
        <dbReference type="PROSITE" id="PS51032"/>
    </source>
</evidence>
<dbReference type="GO" id="GO:0003723">
    <property type="term" value="F:RNA binding"/>
    <property type="evidence" value="ECO:0007669"/>
    <property type="project" value="UniProtKB-UniRule"/>
</dbReference>
<evidence type="ECO:0000259" key="9">
    <source>
        <dbReference type="PROSITE" id="PS50102"/>
    </source>
</evidence>
<dbReference type="CDD" id="cd12234">
    <property type="entry name" value="RRM1_AtRSp31_like"/>
    <property type="match status" value="1"/>
</dbReference>
<dbReference type="InterPro" id="IPR016177">
    <property type="entry name" value="DNA-bd_dom_sf"/>
</dbReference>
<name>A0AAF0PUL1_SOLVR</name>
<dbReference type="Pfam" id="PF00076">
    <property type="entry name" value="RRM_1"/>
    <property type="match status" value="2"/>
</dbReference>
<evidence type="ECO:0000256" key="3">
    <source>
        <dbReference type="ARBA" id="ARBA00023125"/>
    </source>
</evidence>
<dbReference type="GO" id="GO:0005634">
    <property type="term" value="C:nucleus"/>
    <property type="evidence" value="ECO:0007669"/>
    <property type="project" value="UniProtKB-SubCell"/>
</dbReference>
<evidence type="ECO:0000256" key="1">
    <source>
        <dbReference type="ARBA" id="ARBA00004123"/>
    </source>
</evidence>
<comment type="similarity">
    <text evidence="6">Belongs to the AP2/ERF transcription factor family. ERF subfamily.</text>
</comment>
<feature type="compositionally biased region" description="Basic and acidic residues" evidence="8">
    <location>
        <begin position="461"/>
        <end position="498"/>
    </location>
</feature>
<evidence type="ECO:0000313" key="12">
    <source>
        <dbReference type="Proteomes" id="UP001234989"/>
    </source>
</evidence>
<protein>
    <submittedName>
        <fullName evidence="11">Uncharacterized protein</fullName>
    </submittedName>
</protein>
<feature type="domain" description="RRM" evidence="9">
    <location>
        <begin position="387"/>
        <end position="458"/>
    </location>
</feature>
<dbReference type="SUPFAM" id="SSF54171">
    <property type="entry name" value="DNA-binding domain"/>
    <property type="match status" value="1"/>
</dbReference>
<dbReference type="Proteomes" id="UP001234989">
    <property type="component" value="Chromosome 1"/>
</dbReference>
<accession>A0AAF0PUL1</accession>
<dbReference type="InterPro" id="IPR001471">
    <property type="entry name" value="AP2/ERF_dom"/>
</dbReference>
<keyword evidence="4" id="KW-0804">Transcription</keyword>
<evidence type="ECO:0000256" key="2">
    <source>
        <dbReference type="ARBA" id="ARBA00023015"/>
    </source>
</evidence>
<dbReference type="PANTHER" id="PTHR31194:SF133">
    <property type="entry name" value="AP2_ERF DOMAIN-CONTAINING PROTEIN"/>
    <property type="match status" value="1"/>
</dbReference>
<dbReference type="CDD" id="cd00018">
    <property type="entry name" value="AP2"/>
    <property type="match status" value="1"/>
</dbReference>
<dbReference type="PANTHER" id="PTHR31194">
    <property type="entry name" value="SHN SHINE , DNA BINDING / TRANSCRIPTION FACTOR"/>
    <property type="match status" value="1"/>
</dbReference>
<dbReference type="PRINTS" id="PR00367">
    <property type="entry name" value="ETHRSPELEMNT"/>
</dbReference>